<gene>
    <name evidence="3" type="ORF">EVEC_LOCUS2399</name>
</gene>
<dbReference type="EMBL" id="UXUI01007373">
    <property type="protein sequence ID" value="VDD87256.1"/>
    <property type="molecule type" value="Genomic_DNA"/>
</dbReference>
<evidence type="ECO:0000313" key="5">
    <source>
        <dbReference type="WBParaSite" id="EVEC_0000269101-mRNA-1"/>
    </source>
</evidence>
<evidence type="ECO:0000313" key="3">
    <source>
        <dbReference type="EMBL" id="VDD87256.1"/>
    </source>
</evidence>
<feature type="domain" description="SEA" evidence="2">
    <location>
        <begin position="164"/>
        <end position="253"/>
    </location>
</feature>
<keyword evidence="1" id="KW-0472">Membrane</keyword>
<dbReference type="AlphaFoldDB" id="A0A0N4UYM7"/>
<evidence type="ECO:0000256" key="1">
    <source>
        <dbReference type="SAM" id="Phobius"/>
    </source>
</evidence>
<name>A0A0N4UYM7_ENTVE</name>
<organism evidence="5">
    <name type="scientific">Enterobius vermicularis</name>
    <name type="common">Human pinworm</name>
    <dbReference type="NCBI Taxonomy" id="51028"/>
    <lineage>
        <taxon>Eukaryota</taxon>
        <taxon>Metazoa</taxon>
        <taxon>Ecdysozoa</taxon>
        <taxon>Nematoda</taxon>
        <taxon>Chromadorea</taxon>
        <taxon>Rhabditida</taxon>
        <taxon>Spirurina</taxon>
        <taxon>Oxyuridomorpha</taxon>
        <taxon>Oxyuroidea</taxon>
        <taxon>Oxyuridae</taxon>
        <taxon>Enterobius</taxon>
    </lineage>
</organism>
<keyword evidence="1" id="KW-0812">Transmembrane</keyword>
<evidence type="ECO:0000313" key="4">
    <source>
        <dbReference type="Proteomes" id="UP000274131"/>
    </source>
</evidence>
<dbReference type="WBParaSite" id="EVEC_0000269101-mRNA-1">
    <property type="protein sequence ID" value="EVEC_0000269101-mRNA-1"/>
    <property type="gene ID" value="EVEC_0000269101"/>
</dbReference>
<dbReference type="Pfam" id="PF01390">
    <property type="entry name" value="SEA"/>
    <property type="match status" value="1"/>
</dbReference>
<reference evidence="5" key="1">
    <citation type="submission" date="2017-02" db="UniProtKB">
        <authorList>
            <consortium name="WormBaseParasite"/>
        </authorList>
    </citation>
    <scope>IDENTIFICATION</scope>
</reference>
<sequence length="274" mass="30871">MNQLYDTDMTHISDCFDNCSGRERKPEVGTGAEFMERANWNNRPYGNDARESSESQISFYKYSSSKCTLLVLLITVTLILLLLIVAIVVLFALKVVVLQSGNDLDNSTSTLSTQFLPRPVTTVTPSLSWTSSIQVTPVIPSIVPTRPSTTTTVRTTPVLLTQIFDCQLYIKNQANPSYNLNTSFEYQQASQMIFNALTRMLSGTSVKQNLEKVTILRLTNSGDDLLVRFEIKLQTPNQRTANVELLRNIFQSNMFLLKNLLNQIEIDETRLSIV</sequence>
<dbReference type="OrthoDB" id="5801522at2759"/>
<keyword evidence="1" id="KW-1133">Transmembrane helix</keyword>
<reference evidence="3 4" key="2">
    <citation type="submission" date="2018-10" db="EMBL/GenBank/DDBJ databases">
        <authorList>
            <consortium name="Pathogen Informatics"/>
        </authorList>
    </citation>
    <scope>NUCLEOTIDE SEQUENCE [LARGE SCALE GENOMIC DNA]</scope>
</reference>
<proteinExistence type="predicted"/>
<protein>
    <submittedName>
        <fullName evidence="5">SEA domain-containing protein</fullName>
    </submittedName>
</protein>
<dbReference type="Proteomes" id="UP000274131">
    <property type="component" value="Unassembled WGS sequence"/>
</dbReference>
<keyword evidence="4" id="KW-1185">Reference proteome</keyword>
<evidence type="ECO:0000259" key="2">
    <source>
        <dbReference type="Pfam" id="PF01390"/>
    </source>
</evidence>
<accession>A0A0N4UYM7</accession>
<feature type="transmembrane region" description="Helical" evidence="1">
    <location>
        <begin position="69"/>
        <end position="93"/>
    </location>
</feature>
<dbReference type="InterPro" id="IPR000082">
    <property type="entry name" value="SEA_dom"/>
</dbReference>